<feature type="chain" id="PRO_5015715361" evidence="2">
    <location>
        <begin position="27"/>
        <end position="384"/>
    </location>
</feature>
<dbReference type="Proteomes" id="UP000239326">
    <property type="component" value="Plasmid unnamed1"/>
</dbReference>
<dbReference type="PROSITE" id="PS51257">
    <property type="entry name" value="PROKAR_LIPOPROTEIN"/>
    <property type="match status" value="1"/>
</dbReference>
<feature type="signal peptide" evidence="2">
    <location>
        <begin position="1"/>
        <end position="26"/>
    </location>
</feature>
<sequence>MRPIVFVKRLICLLALLLSTSHGAFAQQAMSLGCNSYSPLETMFSDVCWSGIFPIRLAGVTFMDGKSGVPSDASKRVVCTCGGDLLKGKLPRIGFTVGFWAPSKIIDVTRRPYCMPSLGGLQLPLGNVEFLNSGANMGRGDNSQHFSNWVLYSFPVIWMLRLIDEGACPADGLMDFDVVTASPMFPNWNDVLGRYTAFVNPEMLLFSGATSLYALPADAAAATAGQPINDLFWVAGAWGPGYPMTGFSNGGTVDHQIEPVRATSLSAFRGLSLMHRLGFLSETIGTDNLCERNQRFVIRKDAYRWQFLAPSPESDGPAEGAPPPVNSTNQVREVNPPSRYSTCTHPTGASTVGWGMWRDVPATGEDHSYLLFQWTDCCFGVYGD</sequence>
<dbReference type="RefSeq" id="WP_106448389.1">
    <property type="nucleotide sequence ID" value="NZ_CP027670.1"/>
</dbReference>
<keyword evidence="2" id="KW-0732">Signal</keyword>
<reference evidence="3 4" key="1">
    <citation type="submission" date="2018-03" db="EMBL/GenBank/DDBJ databases">
        <title>Genome sequencing of Simplicispira sp.</title>
        <authorList>
            <person name="Kim S.-J."/>
            <person name="Heo J."/>
            <person name="Kwon S.-W."/>
        </authorList>
    </citation>
    <scope>NUCLEOTIDE SEQUENCE [LARGE SCALE GENOMIC DNA]</scope>
    <source>
        <strain evidence="3 4">SC1-8</strain>
        <plasmid evidence="3 4">unnamed1</plasmid>
    </source>
</reference>
<gene>
    <name evidence="3" type="ORF">C6571_18595</name>
</gene>
<dbReference type="EMBL" id="CP027670">
    <property type="protein sequence ID" value="AVO43441.1"/>
    <property type="molecule type" value="Genomic_DNA"/>
</dbReference>
<evidence type="ECO:0000313" key="4">
    <source>
        <dbReference type="Proteomes" id="UP000239326"/>
    </source>
</evidence>
<dbReference type="OrthoDB" id="9788211at2"/>
<dbReference type="InterPro" id="IPR009649">
    <property type="entry name" value="TraU"/>
</dbReference>
<evidence type="ECO:0000256" key="1">
    <source>
        <dbReference type="SAM" id="MobiDB-lite"/>
    </source>
</evidence>
<proteinExistence type="predicted"/>
<dbReference type="Pfam" id="PF06834">
    <property type="entry name" value="TraU"/>
    <property type="match status" value="1"/>
</dbReference>
<evidence type="ECO:0000313" key="3">
    <source>
        <dbReference type="EMBL" id="AVO43441.1"/>
    </source>
</evidence>
<accession>A0A2S0N644</accession>
<evidence type="ECO:0000256" key="2">
    <source>
        <dbReference type="SAM" id="SignalP"/>
    </source>
</evidence>
<organism evidence="3 4">
    <name type="scientific">Simplicispira suum</name>
    <dbReference type="NCBI Taxonomy" id="2109915"/>
    <lineage>
        <taxon>Bacteria</taxon>
        <taxon>Pseudomonadati</taxon>
        <taxon>Pseudomonadota</taxon>
        <taxon>Betaproteobacteria</taxon>
        <taxon>Burkholderiales</taxon>
        <taxon>Comamonadaceae</taxon>
        <taxon>Simplicispira</taxon>
    </lineage>
</organism>
<name>A0A2S0N644_9BURK</name>
<keyword evidence="4" id="KW-1185">Reference proteome</keyword>
<feature type="region of interest" description="Disordered" evidence="1">
    <location>
        <begin position="309"/>
        <end position="345"/>
    </location>
</feature>
<keyword evidence="3" id="KW-0614">Plasmid</keyword>
<dbReference type="AlphaFoldDB" id="A0A2S0N644"/>
<geneLocation type="plasmid" evidence="3 4">
    <name>unnamed1</name>
</geneLocation>
<protein>
    <submittedName>
        <fullName evidence="3">TraU family protein</fullName>
    </submittedName>
</protein>
<feature type="compositionally biased region" description="Polar residues" evidence="1">
    <location>
        <begin position="326"/>
        <end position="345"/>
    </location>
</feature>
<dbReference type="KEGG" id="simp:C6571_18595"/>